<dbReference type="GO" id="GO:0008061">
    <property type="term" value="F:chitin binding"/>
    <property type="evidence" value="ECO:0007669"/>
    <property type="project" value="InterPro"/>
</dbReference>
<dbReference type="GO" id="GO:0070492">
    <property type="term" value="F:oligosaccharide binding"/>
    <property type="evidence" value="ECO:0007669"/>
    <property type="project" value="TreeGrafter"/>
</dbReference>
<dbReference type="PANTHER" id="PTHR46066">
    <property type="entry name" value="CHITINASE DOMAIN-CONTAINING PROTEIN 1 FAMILY MEMBER"/>
    <property type="match status" value="1"/>
</dbReference>
<dbReference type="Proteomes" id="UP000318937">
    <property type="component" value="Unassembled WGS sequence"/>
</dbReference>
<evidence type="ECO:0000256" key="1">
    <source>
        <dbReference type="ARBA" id="ARBA00022801"/>
    </source>
</evidence>
<dbReference type="InterPro" id="IPR001223">
    <property type="entry name" value="Glyco_hydro18_cat"/>
</dbReference>
<dbReference type="PANTHER" id="PTHR46066:SF2">
    <property type="entry name" value="CHITINASE DOMAIN-CONTAINING PROTEIN 1"/>
    <property type="match status" value="1"/>
</dbReference>
<dbReference type="InterPro" id="IPR029070">
    <property type="entry name" value="Chitinase_insertion_sf"/>
</dbReference>
<reference evidence="5 6" key="1">
    <citation type="submission" date="2019-05" db="EMBL/GenBank/DDBJ databases">
        <title>Psychrobacillus vulpis sp. nov., a new species isolated from feces of a red fox that inhabits in The Tablas de Daimiel Natural Park, Albacete, Spain.</title>
        <authorList>
            <person name="Rodriguez M."/>
            <person name="Reina J.C."/>
            <person name="Bejar V."/>
            <person name="Llamas I."/>
        </authorList>
    </citation>
    <scope>NUCLEOTIDE SEQUENCE [LARGE SCALE GENOMIC DNA]</scope>
    <source>
        <strain evidence="5 6">NHI-2</strain>
    </source>
</reference>
<keyword evidence="2" id="KW-0326">Glycosidase</keyword>
<dbReference type="GO" id="GO:0005975">
    <property type="term" value="P:carbohydrate metabolic process"/>
    <property type="evidence" value="ECO:0007669"/>
    <property type="project" value="InterPro"/>
</dbReference>
<dbReference type="InterPro" id="IPR011583">
    <property type="entry name" value="Chitinase_II/V-like_cat"/>
</dbReference>
<dbReference type="Gene3D" id="3.10.50.10">
    <property type="match status" value="1"/>
</dbReference>
<dbReference type="GO" id="GO:0016798">
    <property type="term" value="F:hydrolase activity, acting on glycosyl bonds"/>
    <property type="evidence" value="ECO:0007669"/>
    <property type="project" value="UniProtKB-KW"/>
</dbReference>
<dbReference type="GO" id="GO:0012505">
    <property type="term" value="C:endomembrane system"/>
    <property type="evidence" value="ECO:0007669"/>
    <property type="project" value="TreeGrafter"/>
</dbReference>
<evidence type="ECO:0000313" key="5">
    <source>
        <dbReference type="EMBL" id="TQR05140.1"/>
    </source>
</evidence>
<dbReference type="InterPro" id="IPR036779">
    <property type="entry name" value="LysM_dom_sf"/>
</dbReference>
<dbReference type="SUPFAM" id="SSF51445">
    <property type="entry name" value="(Trans)glycosidases"/>
    <property type="match status" value="1"/>
</dbReference>
<dbReference type="InterPro" id="IPR018392">
    <property type="entry name" value="LysM"/>
</dbReference>
<feature type="domain" description="LysM" evidence="3">
    <location>
        <begin position="21"/>
        <end position="65"/>
    </location>
</feature>
<evidence type="ECO:0000259" key="4">
    <source>
        <dbReference type="PROSITE" id="PS51910"/>
    </source>
</evidence>
<dbReference type="CDD" id="cd02874">
    <property type="entry name" value="GH18_CFLE_spore_hydrolase"/>
    <property type="match status" value="1"/>
</dbReference>
<dbReference type="PROSITE" id="PS51910">
    <property type="entry name" value="GH18_2"/>
    <property type="match status" value="1"/>
</dbReference>
<dbReference type="Pfam" id="PF01476">
    <property type="entry name" value="LysM"/>
    <property type="match status" value="1"/>
</dbReference>
<dbReference type="AlphaFoldDB" id="A0A544SIZ3"/>
<dbReference type="SUPFAM" id="SSF54106">
    <property type="entry name" value="LysM domain"/>
    <property type="match status" value="1"/>
</dbReference>
<accession>A0A544SIZ3</accession>
<dbReference type="InterPro" id="IPR041704">
    <property type="entry name" value="CFLE_GH18"/>
</dbReference>
<dbReference type="Gene3D" id="3.20.20.80">
    <property type="entry name" value="Glycosidases"/>
    <property type="match status" value="1"/>
</dbReference>
<evidence type="ECO:0000313" key="6">
    <source>
        <dbReference type="Proteomes" id="UP000318937"/>
    </source>
</evidence>
<protein>
    <submittedName>
        <fullName evidence="5">LysM peptidoglycan-binding domain-containing protein</fullName>
    </submittedName>
</protein>
<evidence type="ECO:0000259" key="3">
    <source>
        <dbReference type="PROSITE" id="PS51782"/>
    </source>
</evidence>
<dbReference type="SMART" id="SM00636">
    <property type="entry name" value="Glyco_18"/>
    <property type="match status" value="1"/>
</dbReference>
<dbReference type="OrthoDB" id="9769314at2"/>
<keyword evidence="1" id="KW-0378">Hydrolase</keyword>
<feature type="domain" description="GH18" evidence="4">
    <location>
        <begin position="78"/>
        <end position="398"/>
    </location>
</feature>
<dbReference type="Gene3D" id="3.10.350.10">
    <property type="entry name" value="LysM domain"/>
    <property type="match status" value="1"/>
</dbReference>
<evidence type="ECO:0000256" key="2">
    <source>
        <dbReference type="ARBA" id="ARBA00023295"/>
    </source>
</evidence>
<keyword evidence="6" id="KW-1185">Reference proteome</keyword>
<name>A0A544SIZ3_9BACI</name>
<dbReference type="Pfam" id="PF00704">
    <property type="entry name" value="Glyco_hydro_18"/>
    <property type="match status" value="1"/>
</dbReference>
<dbReference type="InterPro" id="IPR017853">
    <property type="entry name" value="GH"/>
</dbReference>
<dbReference type="PROSITE" id="PS51782">
    <property type="entry name" value="LYSM"/>
    <property type="match status" value="1"/>
</dbReference>
<sequence>MHSVACFIYILHIVCGRSDRLIYIVKQGDSLYEIAKHFGTNVATLASINELPDPDVLVVGQALVLPSTPSPERPMIETNLYVEWYTEVPSQNVIHQVEKNADQLTYMMPFAYEVKRDGSLLPMNWGSLSEVAKTHQVETVIVLVNIENYAFSDTLAHTIFTNETVKNNVFAQTVAEAEKRGTKHIHVDFEYIDKADRENYVTFLKEFKDFAKGYAISATLAPKTSADQNGKWYGGFDYKGIGEVADFVVIMTYEWGYSGGPPMAVSPIGPVRKVLEYAVTEIEPNKIMMGQNLYGYDWTLPYKQGNPIAKALSPQQAIQLAKNRNAAIEYDKVAQAPYFHYWLDGKEHEVWFEDARSIEAKFKLLKELKLLGIAYWHSGFDFPQNWYLLQEMFRVNKK</sequence>
<proteinExistence type="predicted"/>
<dbReference type="EMBL" id="VDGG01000073">
    <property type="protein sequence ID" value="TQR05140.1"/>
    <property type="molecule type" value="Genomic_DNA"/>
</dbReference>
<dbReference type="SMART" id="SM00257">
    <property type="entry name" value="LysM"/>
    <property type="match status" value="1"/>
</dbReference>
<comment type="caution">
    <text evidence="5">The sequence shown here is derived from an EMBL/GenBank/DDBJ whole genome shotgun (WGS) entry which is preliminary data.</text>
</comment>
<gene>
    <name evidence="5" type="ORF">FG383_19830</name>
</gene>
<dbReference type="CDD" id="cd00118">
    <property type="entry name" value="LysM"/>
    <property type="match status" value="1"/>
</dbReference>
<organism evidence="5 6">
    <name type="scientific">Psychrobacillus soli</name>
    <dbReference type="NCBI Taxonomy" id="1543965"/>
    <lineage>
        <taxon>Bacteria</taxon>
        <taxon>Bacillati</taxon>
        <taxon>Bacillota</taxon>
        <taxon>Bacilli</taxon>
        <taxon>Bacillales</taxon>
        <taxon>Bacillaceae</taxon>
        <taxon>Psychrobacillus</taxon>
    </lineage>
</organism>